<organism evidence="1 2">
    <name type="scientific">Phaseolus angularis</name>
    <name type="common">Azuki bean</name>
    <name type="synonym">Vigna angularis</name>
    <dbReference type="NCBI Taxonomy" id="3914"/>
    <lineage>
        <taxon>Eukaryota</taxon>
        <taxon>Viridiplantae</taxon>
        <taxon>Streptophyta</taxon>
        <taxon>Embryophyta</taxon>
        <taxon>Tracheophyta</taxon>
        <taxon>Spermatophyta</taxon>
        <taxon>Magnoliopsida</taxon>
        <taxon>eudicotyledons</taxon>
        <taxon>Gunneridae</taxon>
        <taxon>Pentapetalae</taxon>
        <taxon>rosids</taxon>
        <taxon>fabids</taxon>
        <taxon>Fabales</taxon>
        <taxon>Fabaceae</taxon>
        <taxon>Papilionoideae</taxon>
        <taxon>50 kb inversion clade</taxon>
        <taxon>NPAAA clade</taxon>
        <taxon>indigoferoid/millettioid clade</taxon>
        <taxon>Phaseoleae</taxon>
        <taxon>Vigna</taxon>
    </lineage>
</organism>
<protein>
    <submittedName>
        <fullName evidence="1">Uncharacterized protein</fullName>
    </submittedName>
</protein>
<reference evidence="1 2" key="1">
    <citation type="submission" date="2020-05" db="EMBL/GenBank/DDBJ databases">
        <title>Vigna angularis (adzuki bean) Var. LongXiaoDou No. 4 denovo assembly.</title>
        <authorList>
            <person name="Xiang H."/>
        </authorList>
    </citation>
    <scope>NUCLEOTIDE SEQUENCE [LARGE SCALE GENOMIC DNA]</scope>
    <source>
        <tissue evidence="1">Leaf</tissue>
    </source>
</reference>
<dbReference type="EMBL" id="JABFOF010000007">
    <property type="protein sequence ID" value="KAG2390000.1"/>
    <property type="molecule type" value="Genomic_DNA"/>
</dbReference>
<sequence length="113" mass="12526">MWWAGKEEHWPGPMRQIQSNAPIIGASSNSTSSSTLSDDLTVDLSRVLRGWSVISKRGRISSSCNKSDFGLEEGDEIKARMQEDAYELMLLAIGSPKCEQEVGADQIQEHPFN</sequence>
<gene>
    <name evidence="1" type="ORF">HKW66_Vig0225950</name>
</gene>
<evidence type="ECO:0000313" key="2">
    <source>
        <dbReference type="Proteomes" id="UP000743370"/>
    </source>
</evidence>
<accession>A0A8T0JYY3</accession>
<dbReference type="Proteomes" id="UP000743370">
    <property type="component" value="Unassembled WGS sequence"/>
</dbReference>
<evidence type="ECO:0000313" key="1">
    <source>
        <dbReference type="EMBL" id="KAG2390000.1"/>
    </source>
</evidence>
<comment type="caution">
    <text evidence="1">The sequence shown here is derived from an EMBL/GenBank/DDBJ whole genome shotgun (WGS) entry which is preliminary data.</text>
</comment>
<name>A0A8T0JYY3_PHAAN</name>
<proteinExistence type="predicted"/>
<dbReference type="AlphaFoldDB" id="A0A8T0JYY3"/>